<dbReference type="Proteomes" id="UP000490386">
    <property type="component" value="Unassembled WGS sequence"/>
</dbReference>
<dbReference type="Pfam" id="PF02517">
    <property type="entry name" value="Rce1-like"/>
    <property type="match status" value="1"/>
</dbReference>
<protein>
    <submittedName>
        <fullName evidence="3">CPBP family intramembrane metalloprotease</fullName>
    </submittedName>
</protein>
<accession>A0A7J5B746</accession>
<feature type="transmembrane region" description="Helical" evidence="1">
    <location>
        <begin position="202"/>
        <end position="220"/>
    </location>
</feature>
<dbReference type="GO" id="GO:0008237">
    <property type="term" value="F:metallopeptidase activity"/>
    <property type="evidence" value="ECO:0007669"/>
    <property type="project" value="UniProtKB-KW"/>
</dbReference>
<feature type="transmembrane region" description="Helical" evidence="1">
    <location>
        <begin position="178"/>
        <end position="196"/>
    </location>
</feature>
<keyword evidence="1" id="KW-0812">Transmembrane</keyword>
<keyword evidence="3" id="KW-0482">Metalloprotease</keyword>
<keyword evidence="3" id="KW-0645">Protease</keyword>
<keyword evidence="3" id="KW-0378">Hydrolase</keyword>
<name>A0A7J5B746_9MICO</name>
<dbReference type="GO" id="GO:0006508">
    <property type="term" value="P:proteolysis"/>
    <property type="evidence" value="ECO:0007669"/>
    <property type="project" value="UniProtKB-KW"/>
</dbReference>
<evidence type="ECO:0000259" key="2">
    <source>
        <dbReference type="Pfam" id="PF02517"/>
    </source>
</evidence>
<evidence type="ECO:0000313" key="4">
    <source>
        <dbReference type="Proteomes" id="UP000490386"/>
    </source>
</evidence>
<reference evidence="3 4" key="1">
    <citation type="submission" date="2019-09" db="EMBL/GenBank/DDBJ databases">
        <title>Phylogeny of genus Pseudoclavibacter and closely related genus.</title>
        <authorList>
            <person name="Li Y."/>
        </authorList>
    </citation>
    <scope>NUCLEOTIDE SEQUENCE [LARGE SCALE GENOMIC DNA]</scope>
    <source>
        <strain evidence="3 4">THG-MD12</strain>
    </source>
</reference>
<dbReference type="GO" id="GO:0004175">
    <property type="term" value="F:endopeptidase activity"/>
    <property type="evidence" value="ECO:0007669"/>
    <property type="project" value="UniProtKB-ARBA"/>
</dbReference>
<feature type="transmembrane region" description="Helical" evidence="1">
    <location>
        <begin position="227"/>
        <end position="247"/>
    </location>
</feature>
<feature type="transmembrane region" description="Helical" evidence="1">
    <location>
        <begin position="113"/>
        <end position="131"/>
    </location>
</feature>
<dbReference type="EMBL" id="WBJX01000001">
    <property type="protein sequence ID" value="KAB1639947.1"/>
    <property type="molecule type" value="Genomic_DNA"/>
</dbReference>
<sequence length="257" mass="28871">MHLFAALLVVCSATVLFAFENNLGYLPLAAGIALGFLADRGLGRDLLLVGIGMGIISLHSMKADISWGNIVVMGTVLSLAVAVPYAISRWVYKDHAVRFPLRRGTPWSRLEKLWLGLVLVLGWLILPFYFITSGVYQNWPAVTTASEIGRLFVGVGFVGIWDELFFICTVFTLLLRHFPFWVANALQSIVFVSFLWELGYQSWGPLLTLPFALIQGWIFTKTKSLTYVICVHLLFDLVVFLVIVHAHHPAWLPIFLY</sequence>
<dbReference type="OrthoDB" id="3078181at2"/>
<organism evidence="3 4">
    <name type="scientific">Pseudoclavibacter terrae</name>
    <dbReference type="NCBI Taxonomy" id="1530195"/>
    <lineage>
        <taxon>Bacteria</taxon>
        <taxon>Bacillati</taxon>
        <taxon>Actinomycetota</taxon>
        <taxon>Actinomycetes</taxon>
        <taxon>Micrococcales</taxon>
        <taxon>Microbacteriaceae</taxon>
        <taxon>Pseudoclavibacter</taxon>
    </lineage>
</organism>
<proteinExistence type="predicted"/>
<dbReference type="AlphaFoldDB" id="A0A7J5B746"/>
<dbReference type="InterPro" id="IPR003675">
    <property type="entry name" value="Rce1/LyrA-like_dom"/>
</dbReference>
<evidence type="ECO:0000256" key="1">
    <source>
        <dbReference type="SAM" id="Phobius"/>
    </source>
</evidence>
<comment type="caution">
    <text evidence="3">The sequence shown here is derived from an EMBL/GenBank/DDBJ whole genome shotgun (WGS) entry which is preliminary data.</text>
</comment>
<dbReference type="GO" id="GO:0080120">
    <property type="term" value="P:CAAX-box protein maturation"/>
    <property type="evidence" value="ECO:0007669"/>
    <property type="project" value="UniProtKB-ARBA"/>
</dbReference>
<feature type="transmembrane region" description="Helical" evidence="1">
    <location>
        <begin position="70"/>
        <end position="92"/>
    </location>
</feature>
<keyword evidence="4" id="KW-1185">Reference proteome</keyword>
<evidence type="ECO:0000313" key="3">
    <source>
        <dbReference type="EMBL" id="KAB1639947.1"/>
    </source>
</evidence>
<keyword evidence="1" id="KW-0472">Membrane</keyword>
<gene>
    <name evidence="3" type="ORF">F8O03_02600</name>
</gene>
<keyword evidence="1" id="KW-1133">Transmembrane helix</keyword>
<feature type="domain" description="CAAX prenyl protease 2/Lysostaphin resistance protein A-like" evidence="2">
    <location>
        <begin position="148"/>
        <end position="238"/>
    </location>
</feature>
<feature type="transmembrane region" description="Helical" evidence="1">
    <location>
        <begin position="151"/>
        <end position="171"/>
    </location>
</feature>